<name>A0A224VLC8_9LACO</name>
<reference evidence="2 4" key="2">
    <citation type="journal article" date="2019" name="Appl. Microbiol. Biotechnol.">
        <title>Uncovering carbohydrate metabolism through a genotype-phenotype association study of 56 lactic acid bacteria genomes.</title>
        <authorList>
            <person name="Buron-Moles G."/>
            <person name="Chailyan A."/>
            <person name="Dolejs I."/>
            <person name="Forster J."/>
            <person name="Miks M.H."/>
        </authorList>
    </citation>
    <scope>NUCLEOTIDE SEQUENCE [LARGE SCALE GENOMIC DNA]</scope>
    <source>
        <strain evidence="2 4">DSM 10551</strain>
    </source>
</reference>
<reference evidence="2" key="3">
    <citation type="submission" date="2019-02" db="EMBL/GenBank/DDBJ databases">
        <authorList>
            <person name="Buron G."/>
            <person name="Chaylann A."/>
            <person name="Dolejs I."/>
            <person name="Forster J."/>
            <person name="Miks M.H."/>
        </authorList>
    </citation>
    <scope>NUCLEOTIDE SEQUENCE</scope>
    <source>
        <strain evidence="2">DSM 10551</strain>
    </source>
</reference>
<comment type="caution">
    <text evidence="1">The sequence shown here is derived from an EMBL/GenBank/DDBJ whole genome shotgun (WGS) entry which is preliminary data.</text>
</comment>
<accession>A0A224VLC8</accession>
<protein>
    <submittedName>
        <fullName evidence="1">Uncharacterized protein</fullName>
    </submittedName>
</protein>
<reference evidence="1 3" key="1">
    <citation type="journal article" date="2017" name="Biosci Microbiota Food Health">
        <title>Genomic characterization reconfirms the taxonomic status of Lactobacillus parakefiri.</title>
        <authorList>
            <person name="Tanizawa Y."/>
            <person name="Kobayashi H."/>
            <person name="Kaminuma E."/>
            <person name="Sakamoto M."/>
            <person name="Ohkuma M."/>
            <person name="Nakamura Y."/>
            <person name="Arita M."/>
            <person name="Tohno M."/>
        </authorList>
    </citation>
    <scope>NUCLEOTIDE SEQUENCE [LARGE SCALE GENOMIC DNA]</scope>
    <source>
        <strain evidence="1 3">JCM 8573</strain>
    </source>
</reference>
<evidence type="ECO:0000313" key="3">
    <source>
        <dbReference type="Proteomes" id="UP000214739"/>
    </source>
</evidence>
<dbReference type="AlphaFoldDB" id="A0A224VLC8"/>
<dbReference type="Proteomes" id="UP000294668">
    <property type="component" value="Unassembled WGS sequence"/>
</dbReference>
<keyword evidence="4" id="KW-1185">Reference proteome</keyword>
<proteinExistence type="predicted"/>
<dbReference type="EMBL" id="PUFL01000091">
    <property type="protein sequence ID" value="TDG88030.1"/>
    <property type="molecule type" value="Genomic_DNA"/>
</dbReference>
<dbReference type="Proteomes" id="UP000214739">
    <property type="component" value="Unassembled WGS sequence"/>
</dbReference>
<evidence type="ECO:0000313" key="4">
    <source>
        <dbReference type="Proteomes" id="UP000294668"/>
    </source>
</evidence>
<gene>
    <name evidence="2" type="ORF">C5L28_002443</name>
    <name evidence="1" type="ORF">LPKJCM_02515</name>
</gene>
<evidence type="ECO:0000313" key="2">
    <source>
        <dbReference type="EMBL" id="TDG88030.1"/>
    </source>
</evidence>
<evidence type="ECO:0000313" key="1">
    <source>
        <dbReference type="EMBL" id="GAW73371.1"/>
    </source>
</evidence>
<sequence length="47" mass="5509">MCNKQGYFLRAVPHKSYRLGGYSDHTLLYMQLNSISYLTDIMSMFTL</sequence>
<dbReference type="EMBL" id="BDGB01000161">
    <property type="protein sequence ID" value="GAW73371.1"/>
    <property type="molecule type" value="Genomic_DNA"/>
</dbReference>
<organism evidence="1 3">
    <name type="scientific">Lentilactobacillus parakefiri</name>
    <dbReference type="NCBI Taxonomy" id="152332"/>
    <lineage>
        <taxon>Bacteria</taxon>
        <taxon>Bacillati</taxon>
        <taxon>Bacillota</taxon>
        <taxon>Bacilli</taxon>
        <taxon>Lactobacillales</taxon>
        <taxon>Lactobacillaceae</taxon>
        <taxon>Lentilactobacillus</taxon>
    </lineage>
</organism>